<gene>
    <name evidence="2" type="ORF">TPSB3V08_LOCUS8501</name>
</gene>
<feature type="compositionally biased region" description="Pro residues" evidence="1">
    <location>
        <begin position="17"/>
        <end position="33"/>
    </location>
</feature>
<accession>A0A7R9DDB6</accession>
<dbReference type="Pfam" id="PF11901">
    <property type="entry name" value="DM9"/>
    <property type="match status" value="1"/>
</dbReference>
<feature type="region of interest" description="Disordered" evidence="1">
    <location>
        <begin position="1"/>
        <end position="63"/>
    </location>
</feature>
<evidence type="ECO:0000313" key="2">
    <source>
        <dbReference type="EMBL" id="CAD7412574.1"/>
    </source>
</evidence>
<dbReference type="PANTHER" id="PTHR31649:SF10">
    <property type="entry name" value="IP19903P-RELATED"/>
    <property type="match status" value="1"/>
</dbReference>
<name>A0A7R9DDB6_TIMPO</name>
<dbReference type="AlphaFoldDB" id="A0A7R9DDB6"/>
<sequence>MWPQGEGHRPPWGNPGWHPPPHGGHPGWHPPPHGGHDQHHPGPHVSWISSGSGSVPPGAVWAGKDSDGGDIYVGRASHEGDMLPAKVAPRHGGAFVSWGGEEHSKFSYESTSPLSPNQLARTCSMIVDQSTSPLSPNQLARSCSMIVDQSTSPLTLSQLARPFSLLHLTLFLLGFKPTSTTFTQLLISRGNTTFWFSVALTSLGSDPHMAMFPTELSRPVGPVLESPCL</sequence>
<evidence type="ECO:0000256" key="1">
    <source>
        <dbReference type="SAM" id="MobiDB-lite"/>
    </source>
</evidence>
<dbReference type="SMART" id="SM00696">
    <property type="entry name" value="DM9"/>
    <property type="match status" value="1"/>
</dbReference>
<reference evidence="2" key="1">
    <citation type="submission" date="2020-11" db="EMBL/GenBank/DDBJ databases">
        <authorList>
            <person name="Tran Van P."/>
        </authorList>
    </citation>
    <scope>NUCLEOTIDE SEQUENCE</scope>
</reference>
<feature type="compositionally biased region" description="Low complexity" evidence="1">
    <location>
        <begin position="43"/>
        <end position="60"/>
    </location>
</feature>
<dbReference type="PANTHER" id="PTHR31649">
    <property type="entry name" value="AGAP009604-PA"/>
    <property type="match status" value="1"/>
</dbReference>
<organism evidence="2">
    <name type="scientific">Timema poppense</name>
    <name type="common">Walking stick</name>
    <dbReference type="NCBI Taxonomy" id="170557"/>
    <lineage>
        <taxon>Eukaryota</taxon>
        <taxon>Metazoa</taxon>
        <taxon>Ecdysozoa</taxon>
        <taxon>Arthropoda</taxon>
        <taxon>Hexapoda</taxon>
        <taxon>Insecta</taxon>
        <taxon>Pterygota</taxon>
        <taxon>Neoptera</taxon>
        <taxon>Polyneoptera</taxon>
        <taxon>Phasmatodea</taxon>
        <taxon>Timematodea</taxon>
        <taxon>Timematoidea</taxon>
        <taxon>Timematidae</taxon>
        <taxon>Timema</taxon>
    </lineage>
</organism>
<proteinExistence type="predicted"/>
<dbReference type="EMBL" id="OD006137">
    <property type="protein sequence ID" value="CAD7412574.1"/>
    <property type="molecule type" value="Genomic_DNA"/>
</dbReference>
<dbReference type="InterPro" id="IPR006616">
    <property type="entry name" value="DM9_repeat"/>
</dbReference>
<protein>
    <submittedName>
        <fullName evidence="2">Uncharacterized protein</fullName>
    </submittedName>
</protein>